<keyword evidence="7" id="KW-1133">Transmembrane helix</keyword>
<dbReference type="GO" id="GO:0005886">
    <property type="term" value="C:plasma membrane"/>
    <property type="evidence" value="ECO:0007669"/>
    <property type="project" value="UniProtKB-SubCell"/>
</dbReference>
<comment type="similarity">
    <text evidence="2">Belongs to the RLP family.</text>
</comment>
<dbReference type="EMBL" id="BTGU01000364">
    <property type="protein sequence ID" value="GMN66780.1"/>
    <property type="molecule type" value="Genomic_DNA"/>
</dbReference>
<gene>
    <name evidence="12" type="ORF">TIFTF001_035850</name>
</gene>
<organism evidence="12 13">
    <name type="scientific">Ficus carica</name>
    <name type="common">Common fig</name>
    <dbReference type="NCBI Taxonomy" id="3494"/>
    <lineage>
        <taxon>Eukaryota</taxon>
        <taxon>Viridiplantae</taxon>
        <taxon>Streptophyta</taxon>
        <taxon>Embryophyta</taxon>
        <taxon>Tracheophyta</taxon>
        <taxon>Spermatophyta</taxon>
        <taxon>Magnoliopsida</taxon>
        <taxon>eudicotyledons</taxon>
        <taxon>Gunneridae</taxon>
        <taxon>Pentapetalae</taxon>
        <taxon>rosids</taxon>
        <taxon>fabids</taxon>
        <taxon>Rosales</taxon>
        <taxon>Moraceae</taxon>
        <taxon>Ficeae</taxon>
        <taxon>Ficus</taxon>
    </lineage>
</organism>
<name>A0AA88E342_FICCA</name>
<proteinExistence type="inferred from homology"/>
<keyword evidence="5" id="KW-0812">Transmembrane</keyword>
<dbReference type="PANTHER" id="PTHR27004:SF447">
    <property type="entry name" value="RECEPTOR LIKE PROTEIN 30-LIKE"/>
    <property type="match status" value="1"/>
</dbReference>
<dbReference type="Pfam" id="PF00560">
    <property type="entry name" value="LRR_1"/>
    <property type="match status" value="2"/>
</dbReference>
<evidence type="ECO:0000256" key="3">
    <source>
        <dbReference type="ARBA" id="ARBA00022475"/>
    </source>
</evidence>
<keyword evidence="10" id="KW-0325">Glycoprotein</keyword>
<evidence type="ECO:0000256" key="9">
    <source>
        <dbReference type="ARBA" id="ARBA00023170"/>
    </source>
</evidence>
<dbReference type="AlphaFoldDB" id="A0AA88E342"/>
<keyword evidence="13" id="KW-1185">Reference proteome</keyword>
<evidence type="ECO:0000313" key="12">
    <source>
        <dbReference type="EMBL" id="GMN66780.1"/>
    </source>
</evidence>
<accession>A0AA88E342</accession>
<keyword evidence="6" id="KW-0677">Repeat</keyword>
<evidence type="ECO:0000256" key="5">
    <source>
        <dbReference type="ARBA" id="ARBA00022692"/>
    </source>
</evidence>
<dbReference type="Gene3D" id="3.80.10.10">
    <property type="entry name" value="Ribonuclease Inhibitor"/>
    <property type="match status" value="1"/>
</dbReference>
<reference evidence="12" key="1">
    <citation type="submission" date="2023-07" db="EMBL/GenBank/DDBJ databases">
        <title>draft genome sequence of fig (Ficus carica).</title>
        <authorList>
            <person name="Takahashi T."/>
            <person name="Nishimura K."/>
        </authorList>
    </citation>
    <scope>NUCLEOTIDE SEQUENCE</scope>
</reference>
<dbReference type="Proteomes" id="UP001187192">
    <property type="component" value="Unassembled WGS sequence"/>
</dbReference>
<keyword evidence="4" id="KW-0433">Leucine-rich repeat</keyword>
<dbReference type="InterPro" id="IPR001611">
    <property type="entry name" value="Leu-rich_rpt"/>
</dbReference>
<keyword evidence="3" id="KW-1003">Cell membrane</keyword>
<evidence type="ECO:0000256" key="11">
    <source>
        <dbReference type="SAM" id="MobiDB-lite"/>
    </source>
</evidence>
<evidence type="ECO:0000256" key="6">
    <source>
        <dbReference type="ARBA" id="ARBA00022737"/>
    </source>
</evidence>
<evidence type="ECO:0000256" key="7">
    <source>
        <dbReference type="ARBA" id="ARBA00022989"/>
    </source>
</evidence>
<comment type="caution">
    <text evidence="12">The sequence shown here is derived from an EMBL/GenBank/DDBJ whole genome shotgun (WGS) entry which is preliminary data.</text>
</comment>
<dbReference type="InterPro" id="IPR032675">
    <property type="entry name" value="LRR_dom_sf"/>
</dbReference>
<evidence type="ECO:0000256" key="2">
    <source>
        <dbReference type="ARBA" id="ARBA00009592"/>
    </source>
</evidence>
<comment type="subcellular location">
    <subcellularLocation>
        <location evidence="1">Cell membrane</location>
        <topology evidence="1">Single-pass type I membrane protein</topology>
    </subcellularLocation>
</comment>
<feature type="region of interest" description="Disordered" evidence="11">
    <location>
        <begin position="88"/>
        <end position="112"/>
    </location>
</feature>
<evidence type="ECO:0000256" key="1">
    <source>
        <dbReference type="ARBA" id="ARBA00004251"/>
    </source>
</evidence>
<keyword evidence="8" id="KW-0472">Membrane</keyword>
<sequence length="112" mass="12344">MLTGSILALISNITQLESLDLTQNKLSGKILQQLVQLTFLASLKLSFNHLSGLIPHGSQFSTFENNSYMGNAGLWGYPLQSLDTARAPPLSLDSDDEDHGQDSRSWFKGYLD</sequence>
<evidence type="ECO:0000313" key="13">
    <source>
        <dbReference type="Proteomes" id="UP001187192"/>
    </source>
</evidence>
<evidence type="ECO:0000256" key="8">
    <source>
        <dbReference type="ARBA" id="ARBA00023136"/>
    </source>
</evidence>
<evidence type="ECO:0000256" key="4">
    <source>
        <dbReference type="ARBA" id="ARBA00022614"/>
    </source>
</evidence>
<protein>
    <submittedName>
        <fullName evidence="12">Uncharacterized protein</fullName>
    </submittedName>
</protein>
<dbReference type="PANTHER" id="PTHR27004">
    <property type="entry name" value="RECEPTOR-LIKE PROTEIN 12 ISOFORM X1"/>
    <property type="match status" value="1"/>
</dbReference>
<evidence type="ECO:0000256" key="10">
    <source>
        <dbReference type="ARBA" id="ARBA00023180"/>
    </source>
</evidence>
<dbReference type="SUPFAM" id="SSF52058">
    <property type="entry name" value="L domain-like"/>
    <property type="match status" value="1"/>
</dbReference>
<keyword evidence="9" id="KW-0675">Receptor</keyword>